<dbReference type="SMART" id="SM00696">
    <property type="entry name" value="DM9"/>
    <property type="match status" value="3"/>
</dbReference>
<dbReference type="PANTHER" id="PTHR31649">
    <property type="entry name" value="AGAP009604-PA"/>
    <property type="match status" value="1"/>
</dbReference>
<protein>
    <recommendedName>
        <fullName evidence="4">DUF3421 domain containing protein</fullName>
    </recommendedName>
</protein>
<reference evidence="2 3" key="1">
    <citation type="submission" date="2017-03" db="EMBL/GenBank/DDBJ databases">
        <title>Genome of the blue death feigning beetle - Asbolus verrucosus.</title>
        <authorList>
            <person name="Rider S.D."/>
        </authorList>
    </citation>
    <scope>NUCLEOTIDE SEQUENCE [LARGE SCALE GENOMIC DNA]</scope>
    <source>
        <strain evidence="2">Butters</strain>
        <tissue evidence="2">Head and leg muscle</tissue>
    </source>
</reference>
<comment type="caution">
    <text evidence="2">The sequence shown here is derived from an EMBL/GenBank/DDBJ whole genome shotgun (WGS) entry which is preliminary data.</text>
</comment>
<evidence type="ECO:0000256" key="1">
    <source>
        <dbReference type="SAM" id="MobiDB-lite"/>
    </source>
</evidence>
<dbReference type="STRING" id="1661398.A0A482VZR6"/>
<dbReference type="Proteomes" id="UP000292052">
    <property type="component" value="Unassembled WGS sequence"/>
</dbReference>
<dbReference type="EMBL" id="QDEB01046327">
    <property type="protein sequence ID" value="RZC38113.1"/>
    <property type="molecule type" value="Genomic_DNA"/>
</dbReference>
<feature type="region of interest" description="Disordered" evidence="1">
    <location>
        <begin position="1"/>
        <end position="20"/>
    </location>
</feature>
<keyword evidence="3" id="KW-1185">Reference proteome</keyword>
<dbReference type="OrthoDB" id="1925699at2759"/>
<dbReference type="Pfam" id="PF11901">
    <property type="entry name" value="DM9"/>
    <property type="match status" value="2"/>
</dbReference>
<accession>A0A482VZR6</accession>
<evidence type="ECO:0000313" key="2">
    <source>
        <dbReference type="EMBL" id="RZC38113.1"/>
    </source>
</evidence>
<evidence type="ECO:0008006" key="4">
    <source>
        <dbReference type="Google" id="ProtNLM"/>
    </source>
</evidence>
<dbReference type="InterPro" id="IPR006616">
    <property type="entry name" value="DM9_repeat"/>
</dbReference>
<evidence type="ECO:0000313" key="3">
    <source>
        <dbReference type="Proteomes" id="UP000292052"/>
    </source>
</evidence>
<feature type="non-terminal residue" evidence="2">
    <location>
        <position position="1"/>
    </location>
</feature>
<name>A0A482VZR6_ASBVE</name>
<dbReference type="PANTHER" id="PTHR31649:SF10">
    <property type="entry name" value="IP19903P-RELATED"/>
    <property type="match status" value="1"/>
</dbReference>
<gene>
    <name evidence="2" type="ORF">BDFB_007377</name>
</gene>
<organism evidence="2 3">
    <name type="scientific">Asbolus verrucosus</name>
    <name type="common">Desert ironclad beetle</name>
    <dbReference type="NCBI Taxonomy" id="1661398"/>
    <lineage>
        <taxon>Eukaryota</taxon>
        <taxon>Metazoa</taxon>
        <taxon>Ecdysozoa</taxon>
        <taxon>Arthropoda</taxon>
        <taxon>Hexapoda</taxon>
        <taxon>Insecta</taxon>
        <taxon>Pterygota</taxon>
        <taxon>Neoptera</taxon>
        <taxon>Endopterygota</taxon>
        <taxon>Coleoptera</taxon>
        <taxon>Polyphaga</taxon>
        <taxon>Cucujiformia</taxon>
        <taxon>Tenebrionidae</taxon>
        <taxon>Pimeliinae</taxon>
        <taxon>Asbolus</taxon>
    </lineage>
</organism>
<dbReference type="AlphaFoldDB" id="A0A482VZR6"/>
<sequence length="196" mass="21243">CSEDNIPEGAVEGGRTHDGEPLYIGRVHHEGSHTVGKLLSRLSHVTNAATYPYRWVDSSVAYGTVPPTAVQGGVDVDGHPIFVGRAYHEGDLIPAKVIPGKNVAFVAHDGDEHPVDTYQILCQQRFEWVPTHAGHLPPGAVQGGHTSEGEPLYIGRTYHEGSQTIGKIHPSHGVCYIPFDGKEIACPQYETLVLRL</sequence>
<proteinExistence type="predicted"/>